<gene>
    <name evidence="5" type="primary">xseA</name>
    <name evidence="9" type="ORF">A2693_03500</name>
</gene>
<dbReference type="PANTHER" id="PTHR30008">
    <property type="entry name" value="EXODEOXYRIBONUCLEASE 7 LARGE SUBUNIT"/>
    <property type="match status" value="1"/>
</dbReference>
<dbReference type="GO" id="GO:0003676">
    <property type="term" value="F:nucleic acid binding"/>
    <property type="evidence" value="ECO:0007669"/>
    <property type="project" value="InterPro"/>
</dbReference>
<feature type="domain" description="Exonuclease VII large subunit C-terminal" evidence="7">
    <location>
        <begin position="124"/>
        <end position="412"/>
    </location>
</feature>
<evidence type="ECO:0000313" key="9">
    <source>
        <dbReference type="EMBL" id="OGD87765.1"/>
    </source>
</evidence>
<dbReference type="AlphaFoldDB" id="A0A1F5G7H1"/>
<evidence type="ECO:0000256" key="4">
    <source>
        <dbReference type="ARBA" id="ARBA00022839"/>
    </source>
</evidence>
<dbReference type="Proteomes" id="UP000178577">
    <property type="component" value="Unassembled WGS sequence"/>
</dbReference>
<comment type="subcellular location">
    <subcellularLocation>
        <location evidence="5 6">Cytoplasm</location>
    </subcellularLocation>
</comment>
<dbReference type="EC" id="3.1.11.6" evidence="5"/>
<dbReference type="PANTHER" id="PTHR30008:SF0">
    <property type="entry name" value="EXODEOXYRIBONUCLEASE 7 LARGE SUBUNIT"/>
    <property type="match status" value="1"/>
</dbReference>
<comment type="similarity">
    <text evidence="5 6">Belongs to the XseA family.</text>
</comment>
<evidence type="ECO:0000256" key="6">
    <source>
        <dbReference type="RuleBase" id="RU004355"/>
    </source>
</evidence>
<dbReference type="InterPro" id="IPR003753">
    <property type="entry name" value="Exonuc_VII_L"/>
</dbReference>
<dbReference type="EMBL" id="MFAY01000054">
    <property type="protein sequence ID" value="OGD87765.1"/>
    <property type="molecule type" value="Genomic_DNA"/>
</dbReference>
<evidence type="ECO:0000259" key="7">
    <source>
        <dbReference type="Pfam" id="PF02601"/>
    </source>
</evidence>
<accession>A0A1F5G7H1</accession>
<proteinExistence type="inferred from homology"/>
<name>A0A1F5G7H1_9BACT</name>
<protein>
    <recommendedName>
        <fullName evidence="5">Exodeoxyribonuclease 7 large subunit</fullName>
        <ecNumber evidence="5">3.1.11.6</ecNumber>
    </recommendedName>
    <alternativeName>
        <fullName evidence="5">Exodeoxyribonuclease VII large subunit</fullName>
        <shortName evidence="5">Exonuclease VII large subunit</shortName>
    </alternativeName>
</protein>
<keyword evidence="2 5" id="KW-0540">Nuclease</keyword>
<dbReference type="InterPro" id="IPR025824">
    <property type="entry name" value="OB-fold_nuc-bd_dom"/>
</dbReference>
<sequence length="427" mass="48550">MKVVEGKKVYTVLEVNYFAKMTLEEMAFWVEGEITSARQNSSYNFFYLTLKDENAILPAIADAQVLNQLPEPFVGQKVLAFGHLSLYEPRAQYQLRISQLEVYGEGLLQKQLDQLISKLRAEGLFDSRYKKPIPPYPKKICVVTSYGSDAWNDFKTHTTDKFPIIEFFTADVRVQGSEAAPQLLRLLPKVDKKGFDVIIITRGGGSIEDLAAFNDETVARCIFKMKTPIIVAIGHEANESLAEWVADKRASTPTDAAHIVTSAYGKIFEVLEKYELKLNSKSDTYFTRNLQRLDYLYIKLEQVKLSFKDLPARLSTIKESLRRHERYLIADAQARVKELFESLERKIKVTIDSQQKGLIVLNKSLTILSPKNTLGRGYSITFDTQGKIIRNIDSVVVGQMVGVKLTDGLIKSKVIFKIKNEQKFERP</sequence>
<dbReference type="GO" id="GO:0005737">
    <property type="term" value="C:cytoplasm"/>
    <property type="evidence" value="ECO:0007669"/>
    <property type="project" value="UniProtKB-SubCell"/>
</dbReference>
<reference evidence="9 10" key="1">
    <citation type="journal article" date="2016" name="Nat. Commun.">
        <title>Thousands of microbial genomes shed light on interconnected biogeochemical processes in an aquifer system.</title>
        <authorList>
            <person name="Anantharaman K."/>
            <person name="Brown C.T."/>
            <person name="Hug L.A."/>
            <person name="Sharon I."/>
            <person name="Castelle C.J."/>
            <person name="Probst A.J."/>
            <person name="Thomas B.C."/>
            <person name="Singh A."/>
            <person name="Wilkins M.J."/>
            <person name="Karaoz U."/>
            <person name="Brodie E.L."/>
            <person name="Williams K.H."/>
            <person name="Hubbard S.S."/>
            <person name="Banfield J.F."/>
        </authorList>
    </citation>
    <scope>NUCLEOTIDE SEQUENCE [LARGE SCALE GENOMIC DNA]</scope>
</reference>
<evidence type="ECO:0000256" key="5">
    <source>
        <dbReference type="HAMAP-Rule" id="MF_00378"/>
    </source>
</evidence>
<feature type="domain" description="OB-fold nucleic acid binding" evidence="8">
    <location>
        <begin position="10"/>
        <end position="100"/>
    </location>
</feature>
<dbReference type="GO" id="GO:0008855">
    <property type="term" value="F:exodeoxyribonuclease VII activity"/>
    <property type="evidence" value="ECO:0007669"/>
    <property type="project" value="UniProtKB-UniRule"/>
</dbReference>
<comment type="catalytic activity">
    <reaction evidence="5 6">
        <text>Exonucleolytic cleavage in either 5'- to 3'- or 3'- to 5'-direction to yield nucleoside 5'-phosphates.</text>
        <dbReference type="EC" id="3.1.11.6"/>
    </reaction>
</comment>
<dbReference type="GO" id="GO:0006308">
    <property type="term" value="P:DNA catabolic process"/>
    <property type="evidence" value="ECO:0007669"/>
    <property type="project" value="UniProtKB-UniRule"/>
</dbReference>
<evidence type="ECO:0000256" key="2">
    <source>
        <dbReference type="ARBA" id="ARBA00022722"/>
    </source>
</evidence>
<evidence type="ECO:0000259" key="8">
    <source>
        <dbReference type="Pfam" id="PF13742"/>
    </source>
</evidence>
<dbReference type="Pfam" id="PF02601">
    <property type="entry name" value="Exonuc_VII_L"/>
    <property type="match status" value="1"/>
</dbReference>
<keyword evidence="1 5" id="KW-0963">Cytoplasm</keyword>
<comment type="caution">
    <text evidence="9">The sequence shown here is derived from an EMBL/GenBank/DDBJ whole genome shotgun (WGS) entry which is preliminary data.</text>
</comment>
<dbReference type="InterPro" id="IPR020579">
    <property type="entry name" value="Exonuc_VII_lsu_C"/>
</dbReference>
<dbReference type="CDD" id="cd04489">
    <property type="entry name" value="ExoVII_LU_OBF"/>
    <property type="match status" value="1"/>
</dbReference>
<dbReference type="HAMAP" id="MF_00378">
    <property type="entry name" value="Exonuc_7_L"/>
    <property type="match status" value="1"/>
</dbReference>
<comment type="function">
    <text evidence="5">Bidirectionally degrades single-stranded DNA into large acid-insoluble oligonucleotides, which are then degraded further into small acid-soluble oligonucleotides.</text>
</comment>
<dbReference type="NCBIfam" id="TIGR00237">
    <property type="entry name" value="xseA"/>
    <property type="match status" value="1"/>
</dbReference>
<evidence type="ECO:0000256" key="1">
    <source>
        <dbReference type="ARBA" id="ARBA00022490"/>
    </source>
</evidence>
<dbReference type="Pfam" id="PF13742">
    <property type="entry name" value="tRNA_anti_2"/>
    <property type="match status" value="1"/>
</dbReference>
<keyword evidence="3 5" id="KW-0378">Hydrolase</keyword>
<organism evidence="9 10">
    <name type="scientific">Candidatus Curtissbacteria bacterium RIFCSPHIGHO2_01_FULL_40_12</name>
    <dbReference type="NCBI Taxonomy" id="1797710"/>
    <lineage>
        <taxon>Bacteria</taxon>
        <taxon>Candidatus Curtissiibacteriota</taxon>
    </lineage>
</organism>
<evidence type="ECO:0000256" key="3">
    <source>
        <dbReference type="ARBA" id="ARBA00022801"/>
    </source>
</evidence>
<dbReference type="GO" id="GO:0009318">
    <property type="term" value="C:exodeoxyribonuclease VII complex"/>
    <property type="evidence" value="ECO:0007669"/>
    <property type="project" value="UniProtKB-UniRule"/>
</dbReference>
<keyword evidence="4 5" id="KW-0269">Exonuclease</keyword>
<comment type="subunit">
    <text evidence="5">Heterooligomer composed of large and small subunits.</text>
</comment>
<evidence type="ECO:0000313" key="10">
    <source>
        <dbReference type="Proteomes" id="UP000178577"/>
    </source>
</evidence>